<gene>
    <name evidence="2" type="ORF">MNBD_GAMMA15-1487</name>
</gene>
<dbReference type="EMBL" id="UOFN01000095">
    <property type="protein sequence ID" value="VAW78426.1"/>
    <property type="molecule type" value="Genomic_DNA"/>
</dbReference>
<dbReference type="InterPro" id="IPR003032">
    <property type="entry name" value="Ryanodine_rcpt"/>
</dbReference>
<dbReference type="Gene3D" id="6.20.350.10">
    <property type="match status" value="2"/>
</dbReference>
<proteinExistence type="predicted"/>
<evidence type="ECO:0000313" key="2">
    <source>
        <dbReference type="EMBL" id="VAW78426.1"/>
    </source>
</evidence>
<reference evidence="2" key="1">
    <citation type="submission" date="2018-06" db="EMBL/GenBank/DDBJ databases">
        <authorList>
            <person name="Zhirakovskaya E."/>
        </authorList>
    </citation>
    <scope>NUCLEOTIDE SEQUENCE</scope>
</reference>
<sequence length="285" mass="31639">AQTGHYANRKNPLITLVDAQATQQVSELVMLVPALEQLLDINTHNLSIDSLSTGQLQDVLGSPPNVIYICAESDIHAFTLAQRLASLPGLEGTTIVAGLLQTDTLTELLFEENQARHNNVKLFPLISKTSNLKQIIGEQQDEAAKIIHNIYCEDQLKQGGTVESNTSLTPWEKLPEGIKDSNRGQADHLLIKLRAIGLTLDEAVTTAEPLVFTPEQIDTLADMEHRRWAAGKRLDGWRPTSGKRDNKQKLSPLLVDFNDLPEEEKHKDKVVVDSLRLIANLKARR</sequence>
<organism evidence="2">
    <name type="scientific">hydrothermal vent metagenome</name>
    <dbReference type="NCBI Taxonomy" id="652676"/>
    <lineage>
        <taxon>unclassified sequences</taxon>
        <taxon>metagenomes</taxon>
        <taxon>ecological metagenomes</taxon>
    </lineage>
</organism>
<name>A0A3B0ZCH7_9ZZZZ</name>
<dbReference type="Pfam" id="PF02026">
    <property type="entry name" value="RyR"/>
    <property type="match status" value="1"/>
</dbReference>
<protein>
    <recommendedName>
        <fullName evidence="1">Ryanodine receptor Ryr domain-containing protein</fullName>
    </recommendedName>
</protein>
<evidence type="ECO:0000259" key="1">
    <source>
        <dbReference type="Pfam" id="PF02026"/>
    </source>
</evidence>
<feature type="domain" description="Ryanodine receptor Ryr" evidence="1">
    <location>
        <begin position="217"/>
        <end position="279"/>
    </location>
</feature>
<feature type="non-terminal residue" evidence="2">
    <location>
        <position position="1"/>
    </location>
</feature>
<accession>A0A3B0ZCH7</accession>
<dbReference type="AlphaFoldDB" id="A0A3B0ZCH7"/>